<dbReference type="GO" id="GO:0016887">
    <property type="term" value="F:ATP hydrolysis activity"/>
    <property type="evidence" value="ECO:0007669"/>
    <property type="project" value="InterPro"/>
</dbReference>
<dbReference type="PANTHER" id="PTHR40396">
    <property type="entry name" value="ATPASE-LIKE PROTEIN"/>
    <property type="match status" value="1"/>
</dbReference>
<evidence type="ECO:0000313" key="3">
    <source>
        <dbReference type="Proteomes" id="UP001164653"/>
    </source>
</evidence>
<dbReference type="Gene3D" id="3.40.50.300">
    <property type="entry name" value="P-loop containing nucleotide triphosphate hydrolases"/>
    <property type="match status" value="1"/>
</dbReference>
<reference evidence="2" key="1">
    <citation type="submission" date="2022-11" db="EMBL/GenBank/DDBJ databases">
        <title>Dyadobacter pollutisoli sp. nov., isolated from plastic dumped soil.</title>
        <authorList>
            <person name="Kim J.M."/>
            <person name="Kim K.R."/>
            <person name="Lee J.K."/>
            <person name="Hao L."/>
            <person name="Jeon C.O."/>
        </authorList>
    </citation>
    <scope>NUCLEOTIDE SEQUENCE</scope>
    <source>
        <strain evidence="2">U1</strain>
    </source>
</reference>
<dbReference type="EMBL" id="CP112998">
    <property type="protein sequence ID" value="WAC15344.1"/>
    <property type="molecule type" value="Genomic_DNA"/>
</dbReference>
<keyword evidence="2" id="KW-0067">ATP-binding</keyword>
<accession>A0A9E8SPG8</accession>
<dbReference type="SUPFAM" id="SSF52540">
    <property type="entry name" value="P-loop containing nucleoside triphosphate hydrolases"/>
    <property type="match status" value="1"/>
</dbReference>
<dbReference type="InterPro" id="IPR027417">
    <property type="entry name" value="P-loop_NTPase"/>
</dbReference>
<dbReference type="RefSeq" id="WP_244823013.1">
    <property type="nucleotide sequence ID" value="NZ_CP112998.1"/>
</dbReference>
<feature type="domain" description="ATPase AAA-type core" evidence="1">
    <location>
        <begin position="47"/>
        <end position="357"/>
    </location>
</feature>
<proteinExistence type="predicted"/>
<dbReference type="GO" id="GO:0005524">
    <property type="term" value="F:ATP binding"/>
    <property type="evidence" value="ECO:0007669"/>
    <property type="project" value="UniProtKB-KW"/>
</dbReference>
<dbReference type="Pfam" id="PF13304">
    <property type="entry name" value="AAA_21"/>
    <property type="match status" value="1"/>
</dbReference>
<keyword evidence="3" id="KW-1185">Reference proteome</keyword>
<dbReference type="InterPro" id="IPR003959">
    <property type="entry name" value="ATPase_AAA_core"/>
</dbReference>
<protein>
    <submittedName>
        <fullName evidence="2">ATP-binding protein</fullName>
    </submittedName>
</protein>
<evidence type="ECO:0000313" key="2">
    <source>
        <dbReference type="EMBL" id="WAC15344.1"/>
    </source>
</evidence>
<gene>
    <name evidence="2" type="ORF">ON006_15525</name>
</gene>
<organism evidence="2 3">
    <name type="scientific">Dyadobacter pollutisoli</name>
    <dbReference type="NCBI Taxonomy" id="2910158"/>
    <lineage>
        <taxon>Bacteria</taxon>
        <taxon>Pseudomonadati</taxon>
        <taxon>Bacteroidota</taxon>
        <taxon>Cytophagia</taxon>
        <taxon>Cytophagales</taxon>
        <taxon>Spirosomataceae</taxon>
        <taxon>Dyadobacter</taxon>
    </lineage>
</organism>
<sequence length="418" mass="47803">MIIEFSLANFRSFHSGQTVSFRATGLTSEADEKNILYVDERNKFLKIVGVYGANASGKSNLIRGLSFMQEMVDSSLESESVIGWGFRPYRLAANFENNDGYFQIVLLLDGKKYRYGFTISDDLLIESEWLFGPAKKNETYYFKRKGRNIDINDDFFSEGQNLPKDKLRDQTLFLTFVASYNGSVSKLIKDFVSDKISIDSSQPTLKKINSPGPTTERNRELTDQLVNSGQKQVVINWMKQAGLYFSDVSVEKMQLSKNFTFNRIKLQKNVFDDKGDVIGSVEMDLESDESEGTQKFYSYIGDLYERFQNGGIFVSDEIDSNFHPSLLRQIICLFQDPSINRAGAQLFFTSHNTSLMNPNYMRRDQFYFTEKSIFDETRVYSLADLKGIRNHADFAQQYLSGFYGALPQLGSFLSNQKA</sequence>
<keyword evidence="2" id="KW-0547">Nucleotide-binding</keyword>
<dbReference type="Proteomes" id="UP001164653">
    <property type="component" value="Chromosome"/>
</dbReference>
<evidence type="ECO:0000259" key="1">
    <source>
        <dbReference type="Pfam" id="PF13304"/>
    </source>
</evidence>
<dbReference type="PANTHER" id="PTHR40396:SF1">
    <property type="entry name" value="ATPASE AAA-TYPE CORE DOMAIN-CONTAINING PROTEIN"/>
    <property type="match status" value="1"/>
</dbReference>
<name>A0A9E8SPG8_9BACT</name>
<dbReference type="AlphaFoldDB" id="A0A9E8SPG8"/>
<dbReference type="KEGG" id="dpf:ON006_15525"/>